<keyword evidence="1" id="KW-0732">Signal</keyword>
<dbReference type="EMBL" id="JACGCI010000012">
    <property type="protein sequence ID" value="KAF6760631.1"/>
    <property type="molecule type" value="Genomic_DNA"/>
</dbReference>
<evidence type="ECO:0000313" key="3">
    <source>
        <dbReference type="Proteomes" id="UP000521943"/>
    </source>
</evidence>
<dbReference type="OrthoDB" id="10286856at2759"/>
<sequence>MKFALATATALTSFAASAYAATETTLSYRFTLSALFANNTAAPLVEGYLATPREISQKPLSTAATWPNAGEYGAGLIDGQLLATNPAVGGPDSAFYYNGTFGWSADSTIMPASRFVFQRQANGVTWDPSHYNLNVFSAVDGKIAVNGDLNKWSLCPGQGGDPGQAEIFYNVEEAGLNPPVNNIQDCVKVQLVVNPL</sequence>
<proteinExistence type="predicted"/>
<protein>
    <submittedName>
        <fullName evidence="2">Uncharacterized protein</fullName>
    </submittedName>
</protein>
<accession>A0A8H6I858</accession>
<feature type="signal peptide" evidence="1">
    <location>
        <begin position="1"/>
        <end position="20"/>
    </location>
</feature>
<dbReference type="AlphaFoldDB" id="A0A8H6I858"/>
<reference evidence="2 3" key="1">
    <citation type="submission" date="2020-07" db="EMBL/GenBank/DDBJ databases">
        <title>Comparative genomics of pyrophilous fungi reveals a link between fire events and developmental genes.</title>
        <authorList>
            <consortium name="DOE Joint Genome Institute"/>
            <person name="Steindorff A.S."/>
            <person name="Carver A."/>
            <person name="Calhoun S."/>
            <person name="Stillman K."/>
            <person name="Liu H."/>
            <person name="Lipzen A."/>
            <person name="Pangilinan J."/>
            <person name="Labutti K."/>
            <person name="Bruns T.D."/>
            <person name="Grigoriev I.V."/>
        </authorList>
    </citation>
    <scope>NUCLEOTIDE SEQUENCE [LARGE SCALE GENOMIC DNA]</scope>
    <source>
        <strain evidence="2 3">CBS 144469</strain>
    </source>
</reference>
<keyword evidence="3" id="KW-1185">Reference proteome</keyword>
<evidence type="ECO:0000256" key="1">
    <source>
        <dbReference type="SAM" id="SignalP"/>
    </source>
</evidence>
<comment type="caution">
    <text evidence="2">The sequence shown here is derived from an EMBL/GenBank/DDBJ whole genome shotgun (WGS) entry which is preliminary data.</text>
</comment>
<dbReference type="Proteomes" id="UP000521943">
    <property type="component" value="Unassembled WGS sequence"/>
</dbReference>
<name>A0A8H6I858_9AGAR</name>
<organism evidence="2 3">
    <name type="scientific">Ephemerocybe angulata</name>
    <dbReference type="NCBI Taxonomy" id="980116"/>
    <lineage>
        <taxon>Eukaryota</taxon>
        <taxon>Fungi</taxon>
        <taxon>Dikarya</taxon>
        <taxon>Basidiomycota</taxon>
        <taxon>Agaricomycotina</taxon>
        <taxon>Agaricomycetes</taxon>
        <taxon>Agaricomycetidae</taxon>
        <taxon>Agaricales</taxon>
        <taxon>Agaricineae</taxon>
        <taxon>Psathyrellaceae</taxon>
        <taxon>Ephemerocybe</taxon>
    </lineage>
</organism>
<feature type="chain" id="PRO_5034401425" evidence="1">
    <location>
        <begin position="21"/>
        <end position="196"/>
    </location>
</feature>
<gene>
    <name evidence="2" type="ORF">DFP72DRAFT_882777</name>
</gene>
<evidence type="ECO:0000313" key="2">
    <source>
        <dbReference type="EMBL" id="KAF6760631.1"/>
    </source>
</evidence>